<keyword evidence="4" id="KW-0067">ATP-binding</keyword>
<name>A0ABQ8J211_DERPT</name>
<keyword evidence="12" id="KW-1185">Reference proteome</keyword>
<feature type="domain" description="AMP-dependent synthetase/ligase" evidence="9">
    <location>
        <begin position="756"/>
        <end position="1076"/>
    </location>
</feature>
<keyword evidence="8" id="KW-0812">Transmembrane</keyword>
<reference evidence="11 12" key="2">
    <citation type="journal article" date="2022" name="Mol. Biol. Evol.">
        <title>Comparative Genomics Reveals Insights into the Divergent Evolution of Astigmatic Mites and Household Pest Adaptations.</title>
        <authorList>
            <person name="Xiong Q."/>
            <person name="Wan A.T."/>
            <person name="Liu X."/>
            <person name="Fung C.S."/>
            <person name="Xiao X."/>
            <person name="Malainual N."/>
            <person name="Hou J."/>
            <person name="Wang L."/>
            <person name="Wang M."/>
            <person name="Yang K.Y."/>
            <person name="Cui Y."/>
            <person name="Leung E.L."/>
            <person name="Nong W."/>
            <person name="Shin S.K."/>
            <person name="Au S.W."/>
            <person name="Jeong K.Y."/>
            <person name="Chew F.T."/>
            <person name="Hui J.H."/>
            <person name="Leung T.F."/>
            <person name="Tungtrongchitr A."/>
            <person name="Zhong N."/>
            <person name="Liu Z."/>
            <person name="Tsui S.K."/>
        </authorList>
    </citation>
    <scope>NUCLEOTIDE SEQUENCE [LARGE SCALE GENOMIC DNA]</scope>
    <source>
        <strain evidence="11">Derp</strain>
    </source>
</reference>
<dbReference type="InterPro" id="IPR020845">
    <property type="entry name" value="AMP-binding_CS"/>
</dbReference>
<feature type="domain" description="AMP-binding enzyme C-terminal" evidence="10">
    <location>
        <begin position="1165"/>
        <end position="1238"/>
    </location>
</feature>
<dbReference type="PROSITE" id="PS00455">
    <property type="entry name" value="AMP_BINDING"/>
    <property type="match status" value="1"/>
</dbReference>
<accession>A0ABQ8J211</accession>
<dbReference type="InterPro" id="IPR045851">
    <property type="entry name" value="AMP-bd_C_sf"/>
</dbReference>
<feature type="transmembrane region" description="Helical" evidence="8">
    <location>
        <begin position="1565"/>
        <end position="1587"/>
    </location>
</feature>
<comment type="caution">
    <text evidence="11">The sequence shown here is derived from an EMBL/GenBank/DDBJ whole genome shotgun (WGS) entry which is preliminary data.</text>
</comment>
<reference evidence="11 12" key="1">
    <citation type="journal article" date="2018" name="J. Allergy Clin. Immunol.">
        <title>High-quality assembly of Dermatophagoides pteronyssinus genome and transcriptome reveals a wide range of novel allergens.</title>
        <authorList>
            <person name="Liu X.Y."/>
            <person name="Yang K.Y."/>
            <person name="Wang M.Q."/>
            <person name="Kwok J.S."/>
            <person name="Zeng X."/>
            <person name="Yang Z."/>
            <person name="Xiao X.J."/>
            <person name="Lau C.P."/>
            <person name="Li Y."/>
            <person name="Huang Z.M."/>
            <person name="Ba J.G."/>
            <person name="Yim A.K."/>
            <person name="Ouyang C.Y."/>
            <person name="Ngai S.M."/>
            <person name="Chan T.F."/>
            <person name="Leung E.L."/>
            <person name="Liu L."/>
            <person name="Liu Z.G."/>
            <person name="Tsui S.K."/>
        </authorList>
    </citation>
    <scope>NUCLEOTIDE SEQUENCE [LARGE SCALE GENOMIC DNA]</scope>
    <source>
        <strain evidence="11">Derp</strain>
    </source>
</reference>
<protein>
    <recommendedName>
        <fullName evidence="6">Long-chain-fatty-acid--CoA ligase</fullName>
    </recommendedName>
</protein>
<keyword evidence="8" id="KW-1133">Transmembrane helix</keyword>
<comment type="catalytic activity">
    <reaction evidence="7">
        <text>tetracosanoate + ATP + CoA = tetracosanoyl-CoA + AMP + diphosphate</text>
        <dbReference type="Rhea" id="RHEA:33639"/>
        <dbReference type="ChEBI" id="CHEBI:30616"/>
        <dbReference type="ChEBI" id="CHEBI:31014"/>
        <dbReference type="ChEBI" id="CHEBI:33019"/>
        <dbReference type="ChEBI" id="CHEBI:57287"/>
        <dbReference type="ChEBI" id="CHEBI:65052"/>
        <dbReference type="ChEBI" id="CHEBI:456215"/>
    </reaction>
    <physiologicalReaction direction="left-to-right" evidence="7">
        <dbReference type="Rhea" id="RHEA:33640"/>
    </physiologicalReaction>
</comment>
<dbReference type="Pfam" id="PF13193">
    <property type="entry name" value="AMP-binding_C"/>
    <property type="match status" value="3"/>
</dbReference>
<dbReference type="InterPro" id="IPR042099">
    <property type="entry name" value="ANL_N_sf"/>
</dbReference>
<evidence type="ECO:0000256" key="1">
    <source>
        <dbReference type="ARBA" id="ARBA00006432"/>
    </source>
</evidence>
<dbReference type="InterPro" id="IPR025110">
    <property type="entry name" value="AMP-bd_C"/>
</dbReference>
<evidence type="ECO:0000256" key="4">
    <source>
        <dbReference type="ARBA" id="ARBA00022840"/>
    </source>
</evidence>
<feature type="domain" description="AMP-dependent synthetase/ligase" evidence="9">
    <location>
        <begin position="1534"/>
        <end position="1653"/>
    </location>
</feature>
<evidence type="ECO:0000256" key="3">
    <source>
        <dbReference type="ARBA" id="ARBA00022741"/>
    </source>
</evidence>
<evidence type="ECO:0000256" key="5">
    <source>
        <dbReference type="ARBA" id="ARBA00036527"/>
    </source>
</evidence>
<dbReference type="Proteomes" id="UP000887458">
    <property type="component" value="Unassembled WGS sequence"/>
</dbReference>
<feature type="domain" description="AMP-binding enzyme C-terminal" evidence="10">
    <location>
        <begin position="545"/>
        <end position="630"/>
    </location>
</feature>
<gene>
    <name evidence="11" type="ORF">DERP_009937</name>
</gene>
<feature type="transmembrane region" description="Helical" evidence="8">
    <location>
        <begin position="17"/>
        <end position="37"/>
    </location>
</feature>
<proteinExistence type="inferred from homology"/>
<keyword evidence="8" id="KW-0472">Membrane</keyword>
<evidence type="ECO:0000259" key="9">
    <source>
        <dbReference type="Pfam" id="PF00501"/>
    </source>
</evidence>
<dbReference type="EMBL" id="NJHN03000090">
    <property type="protein sequence ID" value="KAH9416574.1"/>
    <property type="molecule type" value="Genomic_DNA"/>
</dbReference>
<feature type="domain" description="AMP-binding enzyme C-terminal" evidence="10">
    <location>
        <begin position="2377"/>
        <end position="2452"/>
    </location>
</feature>
<keyword evidence="2" id="KW-0436">Ligase</keyword>
<evidence type="ECO:0000256" key="7">
    <source>
        <dbReference type="ARBA" id="ARBA00048666"/>
    </source>
</evidence>
<evidence type="ECO:0000259" key="10">
    <source>
        <dbReference type="Pfam" id="PF13193"/>
    </source>
</evidence>
<evidence type="ECO:0000256" key="8">
    <source>
        <dbReference type="SAM" id="Phobius"/>
    </source>
</evidence>
<dbReference type="Gene3D" id="3.30.300.30">
    <property type="match status" value="4"/>
</dbReference>
<evidence type="ECO:0000256" key="6">
    <source>
        <dbReference type="ARBA" id="ARBA00041297"/>
    </source>
</evidence>
<dbReference type="PANTHER" id="PTHR43107">
    <property type="entry name" value="LONG-CHAIN FATTY ACID TRANSPORT PROTEIN"/>
    <property type="match status" value="1"/>
</dbReference>
<dbReference type="Pfam" id="PF00501">
    <property type="entry name" value="AMP-binding"/>
    <property type="match status" value="4"/>
</dbReference>
<comment type="similarity">
    <text evidence="1">Belongs to the ATP-dependent AMP-binding enzyme family.</text>
</comment>
<organism evidence="11 12">
    <name type="scientific">Dermatophagoides pteronyssinus</name>
    <name type="common">European house dust mite</name>
    <dbReference type="NCBI Taxonomy" id="6956"/>
    <lineage>
        <taxon>Eukaryota</taxon>
        <taxon>Metazoa</taxon>
        <taxon>Ecdysozoa</taxon>
        <taxon>Arthropoda</taxon>
        <taxon>Chelicerata</taxon>
        <taxon>Arachnida</taxon>
        <taxon>Acari</taxon>
        <taxon>Acariformes</taxon>
        <taxon>Sarcoptiformes</taxon>
        <taxon>Astigmata</taxon>
        <taxon>Psoroptidia</taxon>
        <taxon>Analgoidea</taxon>
        <taxon>Pyroglyphidae</taxon>
        <taxon>Dermatophagoidinae</taxon>
        <taxon>Dermatophagoides</taxon>
    </lineage>
</organism>
<keyword evidence="3" id="KW-0547">Nucleotide-binding</keyword>
<evidence type="ECO:0000313" key="11">
    <source>
        <dbReference type="EMBL" id="KAH9416574.1"/>
    </source>
</evidence>
<feature type="domain" description="AMP-dependent synthetase/ligase" evidence="9">
    <location>
        <begin position="1976"/>
        <end position="2299"/>
    </location>
</feature>
<evidence type="ECO:0000256" key="2">
    <source>
        <dbReference type="ARBA" id="ARBA00022598"/>
    </source>
</evidence>
<comment type="catalytic activity">
    <reaction evidence="5">
        <text>a very long-chain fatty acid + ATP + CoA = a very long-chain fatty acyl-CoA + AMP + diphosphate</text>
        <dbReference type="Rhea" id="RHEA:54536"/>
        <dbReference type="ChEBI" id="CHEBI:30616"/>
        <dbReference type="ChEBI" id="CHEBI:33019"/>
        <dbReference type="ChEBI" id="CHEBI:57287"/>
        <dbReference type="ChEBI" id="CHEBI:58950"/>
        <dbReference type="ChEBI" id="CHEBI:138261"/>
        <dbReference type="ChEBI" id="CHEBI:456215"/>
    </reaction>
    <physiologicalReaction direction="left-to-right" evidence="5">
        <dbReference type="Rhea" id="RHEA:54537"/>
    </physiologicalReaction>
</comment>
<dbReference type="SUPFAM" id="SSF56801">
    <property type="entry name" value="Acetyl-CoA synthetase-like"/>
    <property type="match status" value="4"/>
</dbReference>
<dbReference type="PANTHER" id="PTHR43107:SF15">
    <property type="entry name" value="FATTY ACID TRANSPORT PROTEIN 3, ISOFORM A"/>
    <property type="match status" value="1"/>
</dbReference>
<dbReference type="InterPro" id="IPR000873">
    <property type="entry name" value="AMP-dep_synth/lig_dom"/>
</dbReference>
<feature type="domain" description="AMP-dependent synthetase/ligase" evidence="9">
    <location>
        <begin position="131"/>
        <end position="433"/>
    </location>
</feature>
<dbReference type="Gene3D" id="3.40.50.12780">
    <property type="entry name" value="N-terminal domain of ligase-like"/>
    <property type="match status" value="4"/>
</dbReference>
<evidence type="ECO:0000313" key="12">
    <source>
        <dbReference type="Proteomes" id="UP000887458"/>
    </source>
</evidence>
<sequence length="2500" mass="291373">MFKMSEIIDLIRKLPKLFYIMIFRDLVCAILFFTFQIRIRWILRQNRVLIKYFDYNVQRFPEKTAIHFNDECFTFKNISDLAQKISNWFETTLQLGHDDEWEQLNHTKQTGDDDFPLNREAKIFKKFENNKRSTQIGLMFGNIPELASFIIGIARVRCSAVLFNTNTRRDLLLNSFRATDCKIFIFEPKFLSAIQDIADELPDIRFFMYDRNESKNQIIIDQYYNGISRQDLIENTIEPKSWKFASILNAYPITGVKKNYPYKMSDMVQFMFTSGTTGGNIKCVPVDNVRYIGGNLSHKLVFGFRKSDHFYVCLPCYHAFAGVIGLSSIFIDGNTITLAEKFSASKFWNDCRKNQCTIALYIGEICRYLLAQPEQSDDQKHSLRMLFGLGLNKEHWIKLRKRFNIPKIAEYYGSSEGNILIANHQNVPGSCGFIPYYYGPLLYTLWPCHIIKYEIRKTGLCKMAKNGDLGMMVGEIRKGQIFTEYLGYTSTEESTKKLIRNVRQHGDFVFVSGDLMEMDFYGNLYFKDRTGDTFRWKGENVSTTEIESIITQFINHQDCIVYGVIVPGHEGRCGMLAINSKSNDNSTTNNNNNQIDLDKLLEFMKTRIPEYAIPKFIRFTEQIQLTGTQKYIKYPLREQGIDLNRFEPKTDQIYYFDLVLRLKWMIWTNQTLIHCFDSVLHRFRNRTAIIYHGEKYSYQTLDDLANKISNWFENCLQLGCDDEYEQQQEELKKQQQSKNDDNSSSNVLNIVRRHQNSIKIGLMFSNVPELASFLIGICRVRCAAVLFNYNHRNDLLLNAFEASNCKMFIFESKYLPALKEIADRLPDGIRFIMYDRNIRNDSGKHEKNLDYKGFTRDDLINGNITETDEKFSQILDSYPVTRVRKNYTYKMNDIIAYIFTSGTTGGKIKAAAVNNYRFVAINLLMHFAFGIDPKENVYVCVPIYHGLGCIMGIGSTFINGNITTLVDKFSASKFWQDCYENKCTSVIYIGELCRILLSRPPGDYDRKHSIKKFMGVGMNRFVWEKFIKRFRIKNIYEYYGSTEGNTALFNLLQVPGACGFLPYYWVDPDTKEIVRGEDGFCEMAKPGETGMLIGEIRQNSETTHFLGYASVKESSKKLVQNVRRNGDYAFVSGDLMEMDWDGNLYFKDRTGDTFRWKGENVSTTEIESIISQFIDHKACIVYGVEIPGYEGRCGMTALTDRKIDLDKLYDYMKKRAPEYAIPKFIRFLDEIEHTSTHKYIKYTYRNDGIDLKNLKPNEQIYYFDRQTQRYHLMDMDIYEKIINVTFQIKMFWYKQKNIVMLHFFDENVRKFPKKPAIFYKDEQYTFENVSDLANRISNWIESSLKLGHDDQWELLHKVSVISNDEQQQQQQVNNNGKENIIQTKIYQQFNDNLQTTQIGLMLGNIPELASFLIGIARVRCSAIMFNTNHRRDTLINAFQATKCQIFIFERKYLQAIKDVAENLPDIKFFLYDRDLIKQPQRQQSIDKNLLQIDFNYDGMTRMDLINVSVDNDNENEKHLQFSKLLQTYPTTSHHQQIIQIASYFSQCRAFDLNSNDNIYICLPCYHSFAGITGLGYMFIGGITITLADKFSATKFWKDCCQYQCTAAIYIGETCRYLLAQPYRQEETKHSLRIMMGPGMKREIWREFQTRFHIRLNMTNVEGSCGFIPYYYGILCRLLFHVYLIKVDPETMELERCRRNGLCKFAKPGETGMLVGQIRPGHSFSEFLGYTSTKESTKKIIRNVRTKGDFAFVSGDLMEMDFYGNLYFKDRTGDTFRWKGENVSTTEIEDIISQFTKHQDCVVYGVTVPGYDGRAGMLATNDRQLNLDRFYQFMYERIPDYAIPKFIRITDDIQMTSTLKFIKYPLRKVGFDLKQTKPMDQLYYWNCQQSKYLPIDIYVTLFVAHLGDQVIKLNLWTIASLLLASGLTFLAFFWDFVRRFYFTFFRDISAGYALLKSRYFMLKHRNSNVPKIFSSLAEKHPDKICFYYKDEQWTFDDIERFSNKVGNYFASIGYRKNDEIALVMNSRPEFVGIWLGLAKQGIVTAFINTNQRMETLVHSITVVNCKAVIFDSTLTKNIEESISLIETKRPGMQYFCYVGSDQPSLKSLEQNKEIITETIKAKLLDDCIENMIYTRPQAIDDQSMSDKLYYIFTSGTTGLPKAAIIRHHRFVWIGMILRNLFRIRDDDILYLTLPLYHNNAGTIGTCQSVIFGTSIVIRDKFSASQFWDDCIRYNCTVAMYIGELCRYLLAQPKKETDTMHRVRLMFGNGLRQEIWGDFKNRFRIRQIGEVYGSTEGNANVGEIGEIVGMIRQDPGQSYPGYVNNDATQKKIIRNVLRHGDSAFLSGDLVEMDFYGYLYFRDRTGDTFRWKGENVSTNEVEAVIQKVVKLSDCVVFGVSIRNCDGKAGMAVIADPNQTVNVENLFIQLEKRLPAYAIPLFIRITPKIDLTASFKLSKFSLEKDGFNINHIRDPLYYLDRKNKQYILMDQNSYDDIQNGRIFL</sequence>
<feature type="transmembrane region" description="Helical" evidence="8">
    <location>
        <begin position="1912"/>
        <end position="1933"/>
    </location>
</feature>